<keyword evidence="3" id="KW-1185">Reference proteome</keyword>
<comment type="caution">
    <text evidence="2">The sequence shown here is derived from an EMBL/GenBank/DDBJ whole genome shotgun (WGS) entry which is preliminary data.</text>
</comment>
<sequence length="339" mass="38930">MSPVRREEAILTTIRQFIAHLFQQRAEAESRLAELVVWKKEMAAKLSGAIHQLGDLQEEKTAKTAKLFHTVLAEMRGELLTAISDLLRSMADLVSEDSDFSRLHLELNDKANERLRAYLDEEALPKLRRAMEQWIAATEDEFNECQVFLHEMGEGFNAMFGQERLKLECDFHLLADWRRDTDRLINGVQVGKVNVFLRRTPSQLLLKGAGKLLGAFAQNKAMLAQKYKQLIQTQDYAEVVEAIIQQLLLPFEWFAKSLERDVTQFFHAPLTALDETLKRLELEIAAQEGELKHMRKNPEAYRDPLVLFDIRLRQCEQLAQAASAAVQLLQDENKSIRSV</sequence>
<name>A0ABQ7HDJ0_GEOSE</name>
<keyword evidence="1" id="KW-0175">Coiled coil</keyword>
<dbReference type="Proteomes" id="UP000773850">
    <property type="component" value="Unassembled WGS sequence"/>
</dbReference>
<gene>
    <name evidence="2" type="ORF">GS8_2409</name>
</gene>
<evidence type="ECO:0000313" key="2">
    <source>
        <dbReference type="EMBL" id="KAF6510252.1"/>
    </source>
</evidence>
<organism evidence="2 3">
    <name type="scientific">Geobacillus stearothermophilus</name>
    <name type="common">Bacillus stearothermophilus</name>
    <dbReference type="NCBI Taxonomy" id="1422"/>
    <lineage>
        <taxon>Bacteria</taxon>
        <taxon>Bacillati</taxon>
        <taxon>Bacillota</taxon>
        <taxon>Bacilli</taxon>
        <taxon>Bacillales</taxon>
        <taxon>Anoxybacillaceae</taxon>
        <taxon>Geobacillus</taxon>
    </lineage>
</organism>
<proteinExistence type="predicted"/>
<protein>
    <submittedName>
        <fullName evidence="2">Uncharacterized protein</fullName>
    </submittedName>
</protein>
<feature type="coiled-coil region" evidence="1">
    <location>
        <begin position="270"/>
        <end position="332"/>
    </location>
</feature>
<reference evidence="2 3" key="1">
    <citation type="submission" date="2016-03" db="EMBL/GenBank/DDBJ databases">
        <title>Spore heat resistance.</title>
        <authorList>
            <person name="Boekhorst J."/>
            <person name="Berendsen E.M."/>
            <person name="Wells-Bennik M.H."/>
            <person name="Kuipers O.P."/>
        </authorList>
    </citation>
    <scope>NUCLEOTIDE SEQUENCE [LARGE SCALE GENOMIC DNA]</scope>
    <source>
        <strain evidence="2 3">GS8</strain>
    </source>
</reference>
<evidence type="ECO:0000256" key="1">
    <source>
        <dbReference type="SAM" id="Coils"/>
    </source>
</evidence>
<dbReference type="EMBL" id="LUCS01000028">
    <property type="protein sequence ID" value="KAF6510252.1"/>
    <property type="molecule type" value="Genomic_DNA"/>
</dbReference>
<accession>A0ABQ7HDJ0</accession>
<evidence type="ECO:0000313" key="3">
    <source>
        <dbReference type="Proteomes" id="UP000773850"/>
    </source>
</evidence>